<dbReference type="GO" id="GO:0034113">
    <property type="term" value="P:heterotypic cell-cell adhesion"/>
    <property type="evidence" value="ECO:0007669"/>
    <property type="project" value="TreeGrafter"/>
</dbReference>
<keyword evidence="3" id="KW-0732">Signal</keyword>
<keyword evidence="8" id="KW-0393">Immunoglobulin domain</keyword>
<feature type="domain" description="Ig-like" evidence="10">
    <location>
        <begin position="122"/>
        <end position="226"/>
    </location>
</feature>
<evidence type="ECO:0000256" key="7">
    <source>
        <dbReference type="ARBA" id="ARBA00023180"/>
    </source>
</evidence>
<dbReference type="SUPFAM" id="SSF48726">
    <property type="entry name" value="Immunoglobulin"/>
    <property type="match status" value="2"/>
</dbReference>
<dbReference type="GO" id="GO:0098632">
    <property type="term" value="F:cell-cell adhesion mediator activity"/>
    <property type="evidence" value="ECO:0007669"/>
    <property type="project" value="InterPro"/>
</dbReference>
<dbReference type="InterPro" id="IPR013783">
    <property type="entry name" value="Ig-like_fold"/>
</dbReference>
<gene>
    <name evidence="11" type="ORF">PHYPO_G00150820</name>
</gene>
<evidence type="ECO:0000256" key="8">
    <source>
        <dbReference type="ARBA" id="ARBA00023319"/>
    </source>
</evidence>
<evidence type="ECO:0000256" key="1">
    <source>
        <dbReference type="ARBA" id="ARBA00004167"/>
    </source>
</evidence>
<dbReference type="InterPro" id="IPR036179">
    <property type="entry name" value="Ig-like_dom_sf"/>
</dbReference>
<dbReference type="PROSITE" id="PS50835">
    <property type="entry name" value="IG_LIKE"/>
    <property type="match status" value="2"/>
</dbReference>
<accession>A0A5N5K1H8</accession>
<evidence type="ECO:0000256" key="4">
    <source>
        <dbReference type="ARBA" id="ARBA00022989"/>
    </source>
</evidence>
<dbReference type="SMART" id="SM00406">
    <property type="entry name" value="IGv"/>
    <property type="match status" value="1"/>
</dbReference>
<organism evidence="11 12">
    <name type="scientific">Pangasianodon hypophthalmus</name>
    <name type="common">Striped catfish</name>
    <name type="synonym">Helicophagus hypophthalmus</name>
    <dbReference type="NCBI Taxonomy" id="310915"/>
    <lineage>
        <taxon>Eukaryota</taxon>
        <taxon>Metazoa</taxon>
        <taxon>Chordata</taxon>
        <taxon>Craniata</taxon>
        <taxon>Vertebrata</taxon>
        <taxon>Euteleostomi</taxon>
        <taxon>Actinopterygii</taxon>
        <taxon>Neopterygii</taxon>
        <taxon>Teleostei</taxon>
        <taxon>Ostariophysi</taxon>
        <taxon>Siluriformes</taxon>
        <taxon>Pangasiidae</taxon>
        <taxon>Pangasianodon</taxon>
    </lineage>
</organism>
<dbReference type="GO" id="GO:0150079">
    <property type="term" value="P:negative regulation of neuroinflammatory response"/>
    <property type="evidence" value="ECO:0007669"/>
    <property type="project" value="TreeGrafter"/>
</dbReference>
<dbReference type="InterPro" id="IPR007110">
    <property type="entry name" value="Ig-like_dom"/>
</dbReference>
<dbReference type="GO" id="GO:0016020">
    <property type="term" value="C:membrane"/>
    <property type="evidence" value="ECO:0007669"/>
    <property type="project" value="UniProtKB-SubCell"/>
</dbReference>
<protein>
    <recommendedName>
        <fullName evidence="10">Ig-like domain-containing protein</fullName>
    </recommendedName>
</protein>
<keyword evidence="6" id="KW-1015">Disulfide bond</keyword>
<evidence type="ECO:0000256" key="5">
    <source>
        <dbReference type="ARBA" id="ARBA00023136"/>
    </source>
</evidence>
<proteinExistence type="predicted"/>
<keyword evidence="7" id="KW-0325">Glycoprotein</keyword>
<keyword evidence="4 9" id="KW-1133">Transmembrane helix</keyword>
<evidence type="ECO:0000313" key="12">
    <source>
        <dbReference type="Proteomes" id="UP000327468"/>
    </source>
</evidence>
<dbReference type="PANTHER" id="PTHR46841">
    <property type="entry name" value="OX-2 MEMBRANE GLYCOPROTEIN"/>
    <property type="match status" value="1"/>
</dbReference>
<reference evidence="11 12" key="1">
    <citation type="submission" date="2019-06" db="EMBL/GenBank/DDBJ databases">
        <title>A chromosome-scale genome assembly of the striped catfish, Pangasianodon hypophthalmus.</title>
        <authorList>
            <person name="Wen M."/>
            <person name="Zahm M."/>
            <person name="Roques C."/>
            <person name="Cabau C."/>
            <person name="Klopp C."/>
            <person name="Donnadieu C."/>
            <person name="Jouanno E."/>
            <person name="Avarre J.-C."/>
            <person name="Campet M."/>
            <person name="Ha T.T.T."/>
            <person name="Dugue R."/>
            <person name="Lampietro C."/>
            <person name="Louis A."/>
            <person name="Herpin A."/>
            <person name="Echchiki A."/>
            <person name="Berthelot C."/>
            <person name="Parey E."/>
            <person name="Roest-Crollius H."/>
            <person name="Braasch I."/>
            <person name="Postlethwait J."/>
            <person name="Bobe J."/>
            <person name="Montfort J."/>
            <person name="Bouchez O."/>
            <person name="Begum T."/>
            <person name="Schartl M."/>
            <person name="Guiguen Y."/>
        </authorList>
    </citation>
    <scope>NUCLEOTIDE SEQUENCE [LARGE SCALE GENOMIC DNA]</scope>
    <source>
        <strain evidence="11 12">Indonesia</strain>
        <tissue evidence="11">Blood</tissue>
    </source>
</reference>
<evidence type="ECO:0000256" key="2">
    <source>
        <dbReference type="ARBA" id="ARBA00022692"/>
    </source>
</evidence>
<dbReference type="InterPro" id="IPR047164">
    <property type="entry name" value="OX2G-like"/>
</dbReference>
<dbReference type="Pfam" id="PF07686">
    <property type="entry name" value="V-set"/>
    <property type="match status" value="1"/>
</dbReference>
<evidence type="ECO:0000256" key="9">
    <source>
        <dbReference type="SAM" id="Phobius"/>
    </source>
</evidence>
<evidence type="ECO:0000313" key="11">
    <source>
        <dbReference type="EMBL" id="KAB5523285.1"/>
    </source>
</evidence>
<keyword evidence="2 9" id="KW-0812">Transmembrane</keyword>
<dbReference type="InterPro" id="IPR003599">
    <property type="entry name" value="Ig_sub"/>
</dbReference>
<dbReference type="SMART" id="SM00409">
    <property type="entry name" value="IG"/>
    <property type="match status" value="2"/>
</dbReference>
<dbReference type="InterPro" id="IPR013162">
    <property type="entry name" value="CD80_C2-set"/>
</dbReference>
<keyword evidence="5 9" id="KW-0472">Membrane</keyword>
<dbReference type="InterPro" id="IPR013106">
    <property type="entry name" value="Ig_V-set"/>
</dbReference>
<evidence type="ECO:0000256" key="6">
    <source>
        <dbReference type="ARBA" id="ARBA00023157"/>
    </source>
</evidence>
<dbReference type="Gene3D" id="2.60.40.10">
    <property type="entry name" value="Immunoglobulins"/>
    <property type="match status" value="2"/>
</dbReference>
<keyword evidence="12" id="KW-1185">Reference proteome</keyword>
<name>A0A5N5K1H8_PANHP</name>
<dbReference type="PANTHER" id="PTHR46841:SF7">
    <property type="entry name" value="IG-LIKE DOMAIN-CONTAINING PROTEIN"/>
    <property type="match status" value="1"/>
</dbReference>
<dbReference type="GO" id="GO:0043025">
    <property type="term" value="C:neuronal cell body"/>
    <property type="evidence" value="ECO:0007669"/>
    <property type="project" value="TreeGrafter"/>
</dbReference>
<feature type="transmembrane region" description="Helical" evidence="9">
    <location>
        <begin position="242"/>
        <end position="263"/>
    </location>
</feature>
<dbReference type="Proteomes" id="UP000327468">
    <property type="component" value="Chromosome 26"/>
</dbReference>
<comment type="caution">
    <text evidence="11">The sequence shown here is derived from an EMBL/GenBank/DDBJ whole genome shotgun (WGS) entry which is preliminary data.</text>
</comment>
<evidence type="ECO:0000259" key="10">
    <source>
        <dbReference type="PROSITE" id="PS50835"/>
    </source>
</evidence>
<dbReference type="EMBL" id="VFJC01000027">
    <property type="protein sequence ID" value="KAB5523285.1"/>
    <property type="molecule type" value="Genomic_DNA"/>
</dbReference>
<dbReference type="GO" id="GO:0030424">
    <property type="term" value="C:axon"/>
    <property type="evidence" value="ECO:0007669"/>
    <property type="project" value="TreeGrafter"/>
</dbReference>
<dbReference type="AlphaFoldDB" id="A0A5N5K1H8"/>
<evidence type="ECO:0000256" key="3">
    <source>
        <dbReference type="ARBA" id="ARBA00022729"/>
    </source>
</evidence>
<feature type="domain" description="Ig-like" evidence="10">
    <location>
        <begin position="38"/>
        <end position="117"/>
    </location>
</feature>
<sequence length="278" mass="30265">MCWTEENTMLDYSVFLSLFTLACSAGILKRGDVNASLGEDATLSCALPGAVGVKQVIWQQHRDDGTLRTIVTFTERSKPQVDDAFAGKVHVTVASVHTTTIVIKNVTFADEACYVCTFSVYPSGTERETACLTVQGLSEITSQPPSKPKGKDTVVSCSATGKPTPVITWWSGEKELSSYLSETSTVQNEDGTVTTTSNLTIPQSHFSENVKCVAKSGSIERSKNITVKKQLERETPVASRCYVFSAVAMIGCFVVVSCVAVLYHRKRKKHQKHLIVIA</sequence>
<comment type="subcellular location">
    <subcellularLocation>
        <location evidence="1">Membrane</location>
        <topology evidence="1">Single-pass membrane protein</topology>
    </subcellularLocation>
</comment>
<dbReference type="GO" id="GO:0009986">
    <property type="term" value="C:cell surface"/>
    <property type="evidence" value="ECO:0007669"/>
    <property type="project" value="TreeGrafter"/>
</dbReference>
<dbReference type="Pfam" id="PF08205">
    <property type="entry name" value="C2-set_2"/>
    <property type="match status" value="1"/>
</dbReference>